<comment type="similarity">
    <text evidence="4">Belongs to the UPP synthase family.</text>
</comment>
<protein>
    <recommendedName>
        <fullName evidence="5">ditrans,polycis-polyprenyl diphosphate synthase [(2E,6E)-farnesyldiphosphate specific]</fullName>
        <ecNumber evidence="5">2.5.1.87</ecNumber>
    </recommendedName>
</protein>
<evidence type="ECO:0000256" key="5">
    <source>
        <dbReference type="ARBA" id="ARBA00012596"/>
    </source>
</evidence>
<feature type="transmembrane region" description="Helical" evidence="14">
    <location>
        <begin position="69"/>
        <end position="90"/>
    </location>
</feature>
<evidence type="ECO:0000256" key="4">
    <source>
        <dbReference type="ARBA" id="ARBA00005432"/>
    </source>
</evidence>
<comment type="pathway">
    <text evidence="3">Protein modification; protein glycosylation.</text>
</comment>
<keyword evidence="7 14" id="KW-0812">Transmembrane</keyword>
<dbReference type="InterPro" id="IPR036424">
    <property type="entry name" value="UPP_synth-like_sf"/>
</dbReference>
<evidence type="ECO:0000256" key="14">
    <source>
        <dbReference type="SAM" id="Phobius"/>
    </source>
</evidence>
<evidence type="ECO:0000256" key="6">
    <source>
        <dbReference type="ARBA" id="ARBA00022679"/>
    </source>
</evidence>
<organism evidence="15 16">
    <name type="scientific">Amniculicola lignicola CBS 123094</name>
    <dbReference type="NCBI Taxonomy" id="1392246"/>
    <lineage>
        <taxon>Eukaryota</taxon>
        <taxon>Fungi</taxon>
        <taxon>Dikarya</taxon>
        <taxon>Ascomycota</taxon>
        <taxon>Pezizomycotina</taxon>
        <taxon>Dothideomycetes</taxon>
        <taxon>Pleosporomycetidae</taxon>
        <taxon>Pleosporales</taxon>
        <taxon>Amniculicolaceae</taxon>
        <taxon>Amniculicola</taxon>
    </lineage>
</organism>
<evidence type="ECO:0000256" key="13">
    <source>
        <dbReference type="SAM" id="MobiDB-lite"/>
    </source>
</evidence>
<accession>A0A6A5WC88</accession>
<evidence type="ECO:0000256" key="1">
    <source>
        <dbReference type="ARBA" id="ARBA00001946"/>
    </source>
</evidence>
<evidence type="ECO:0000313" key="15">
    <source>
        <dbReference type="EMBL" id="KAF1999480.1"/>
    </source>
</evidence>
<dbReference type="EMBL" id="ML977595">
    <property type="protein sequence ID" value="KAF1999480.1"/>
    <property type="molecule type" value="Genomic_DNA"/>
</dbReference>
<keyword evidence="8" id="KW-0256">Endoplasmic reticulum</keyword>
<keyword evidence="11 14" id="KW-0472">Membrane</keyword>
<reference evidence="15" key="1">
    <citation type="journal article" date="2020" name="Stud. Mycol.">
        <title>101 Dothideomycetes genomes: a test case for predicting lifestyles and emergence of pathogens.</title>
        <authorList>
            <person name="Haridas S."/>
            <person name="Albert R."/>
            <person name="Binder M."/>
            <person name="Bloem J."/>
            <person name="Labutti K."/>
            <person name="Salamov A."/>
            <person name="Andreopoulos B."/>
            <person name="Baker S."/>
            <person name="Barry K."/>
            <person name="Bills G."/>
            <person name="Bluhm B."/>
            <person name="Cannon C."/>
            <person name="Castanera R."/>
            <person name="Culley D."/>
            <person name="Daum C."/>
            <person name="Ezra D."/>
            <person name="Gonzalez J."/>
            <person name="Henrissat B."/>
            <person name="Kuo A."/>
            <person name="Liang C."/>
            <person name="Lipzen A."/>
            <person name="Lutzoni F."/>
            <person name="Magnuson J."/>
            <person name="Mondo S."/>
            <person name="Nolan M."/>
            <person name="Ohm R."/>
            <person name="Pangilinan J."/>
            <person name="Park H.-J."/>
            <person name="Ramirez L."/>
            <person name="Alfaro M."/>
            <person name="Sun H."/>
            <person name="Tritt A."/>
            <person name="Yoshinaga Y."/>
            <person name="Zwiers L.-H."/>
            <person name="Turgeon B."/>
            <person name="Goodwin S."/>
            <person name="Spatafora J."/>
            <person name="Crous P."/>
            <person name="Grigoriev I."/>
        </authorList>
    </citation>
    <scope>NUCLEOTIDE SEQUENCE</scope>
    <source>
        <strain evidence="15">CBS 123094</strain>
    </source>
</reference>
<comment type="catalytic activity">
    <reaction evidence="12">
        <text>n isopentenyl diphosphate + (2E,6E)-farnesyl diphosphate = a di-trans,poly-cis-polyprenyl diphosphate + n diphosphate</text>
        <dbReference type="Rhea" id="RHEA:53008"/>
        <dbReference type="Rhea" id="RHEA-COMP:19494"/>
        <dbReference type="ChEBI" id="CHEBI:33019"/>
        <dbReference type="ChEBI" id="CHEBI:128769"/>
        <dbReference type="ChEBI" id="CHEBI:136960"/>
        <dbReference type="ChEBI" id="CHEBI:175763"/>
        <dbReference type="EC" id="2.5.1.87"/>
    </reaction>
</comment>
<feature type="compositionally biased region" description="Polar residues" evidence="13">
    <location>
        <begin position="234"/>
        <end position="244"/>
    </location>
</feature>
<evidence type="ECO:0000256" key="8">
    <source>
        <dbReference type="ARBA" id="ARBA00022824"/>
    </source>
</evidence>
<evidence type="ECO:0000256" key="9">
    <source>
        <dbReference type="ARBA" id="ARBA00022842"/>
    </source>
</evidence>
<dbReference type="EC" id="2.5.1.87" evidence="5"/>
<evidence type="ECO:0000256" key="7">
    <source>
        <dbReference type="ARBA" id="ARBA00022692"/>
    </source>
</evidence>
<keyword evidence="10 14" id="KW-1133">Transmembrane helix</keyword>
<dbReference type="UniPathway" id="UPA00378"/>
<proteinExistence type="inferred from homology"/>
<comment type="subcellular location">
    <subcellularLocation>
        <location evidence="2">Endoplasmic reticulum membrane</location>
    </subcellularLocation>
</comment>
<dbReference type="PANTHER" id="PTHR21528:SF0">
    <property type="entry name" value="DEHYDRODOLICHYL DIPHOSPHATE SYNTHASE COMPLEX SUBUNIT NUS1"/>
    <property type="match status" value="1"/>
</dbReference>
<dbReference type="GO" id="GO:0005789">
    <property type="term" value="C:endoplasmic reticulum membrane"/>
    <property type="evidence" value="ECO:0007669"/>
    <property type="project" value="UniProtKB-SubCell"/>
</dbReference>
<keyword evidence="16" id="KW-1185">Reference proteome</keyword>
<feature type="region of interest" description="Disordered" evidence="13">
    <location>
        <begin position="43"/>
        <end position="63"/>
    </location>
</feature>
<dbReference type="GO" id="GO:0045547">
    <property type="term" value="F:ditrans,polycis-polyprenyl diphosphate synthase [(2E,6E)-farnesyl diphosphate specific] activity"/>
    <property type="evidence" value="ECO:0007669"/>
    <property type="project" value="UniProtKB-EC"/>
</dbReference>
<keyword evidence="6" id="KW-0808">Transferase</keyword>
<dbReference type="InterPro" id="IPR038887">
    <property type="entry name" value="Nus1/NgBR"/>
</dbReference>
<name>A0A6A5WC88_9PLEO</name>
<evidence type="ECO:0000256" key="10">
    <source>
        <dbReference type="ARBA" id="ARBA00022989"/>
    </source>
</evidence>
<gene>
    <name evidence="15" type="ORF">P154DRAFT_226799</name>
</gene>
<dbReference type="OrthoDB" id="19639at2759"/>
<sequence>MAPAEVPAVTAGVGPKETVAFRKGTIDGRKQLTAKEREALMDPYLPRKASPAPDGTSSRLKQHKRKEGLLRTFIYISVYRIVSFIFSVFFRFRRSWRLVTGKAVAVLKHHHRTPEFIQRDVKHLERLPKHLSVILDFDESDENLGHAGLEGLTSDVCEIAAWTASAGIPLLSVYEKSGKLKNYMPQLHKHISQTLEAYFGPRRKPTLSVRAPHLQSYSPPNTPPLNASPDAASVSPSRSATPKSENGHLNVLLLSSVDGRGTIIDLTKTLSEMVQKGAIEPSQVDSNLIDQQLVDAVSDEPDLLVLFSPTVQLKGYPPWQLRLTEIFHLPDNKGVNYQVFLRALYNFAKVEMRLGR</sequence>
<dbReference type="SUPFAM" id="SSF64005">
    <property type="entry name" value="Undecaprenyl diphosphate synthase"/>
    <property type="match status" value="1"/>
</dbReference>
<dbReference type="Gene3D" id="3.40.1180.10">
    <property type="entry name" value="Decaprenyl diphosphate synthase-like"/>
    <property type="match status" value="1"/>
</dbReference>
<evidence type="ECO:0000256" key="11">
    <source>
        <dbReference type="ARBA" id="ARBA00023136"/>
    </source>
</evidence>
<feature type="region of interest" description="Disordered" evidence="13">
    <location>
        <begin position="212"/>
        <end position="245"/>
    </location>
</feature>
<evidence type="ECO:0000256" key="12">
    <source>
        <dbReference type="ARBA" id="ARBA00047353"/>
    </source>
</evidence>
<evidence type="ECO:0000313" key="16">
    <source>
        <dbReference type="Proteomes" id="UP000799779"/>
    </source>
</evidence>
<dbReference type="AlphaFoldDB" id="A0A6A5WC88"/>
<dbReference type="Proteomes" id="UP000799779">
    <property type="component" value="Unassembled WGS sequence"/>
</dbReference>
<dbReference type="GO" id="GO:1904423">
    <property type="term" value="C:dehydrodolichyl diphosphate synthase complex"/>
    <property type="evidence" value="ECO:0007669"/>
    <property type="project" value="InterPro"/>
</dbReference>
<evidence type="ECO:0000256" key="2">
    <source>
        <dbReference type="ARBA" id="ARBA00004586"/>
    </source>
</evidence>
<keyword evidence="9" id="KW-0460">Magnesium</keyword>
<dbReference type="PANTHER" id="PTHR21528">
    <property type="entry name" value="DEHYDRODOLICHYL DIPHOSPHATE SYNTHASE COMPLEX SUBUNIT NUS1"/>
    <property type="match status" value="1"/>
</dbReference>
<evidence type="ECO:0000256" key="3">
    <source>
        <dbReference type="ARBA" id="ARBA00004922"/>
    </source>
</evidence>
<comment type="cofactor">
    <cofactor evidence="1">
        <name>Mg(2+)</name>
        <dbReference type="ChEBI" id="CHEBI:18420"/>
    </cofactor>
</comment>